<dbReference type="RefSeq" id="WP_008990744.1">
    <property type="nucleotide sequence ID" value="NZ_AMSG01000003.1"/>
</dbReference>
<dbReference type="eggNOG" id="COG3422">
    <property type="taxonomic scope" value="Bacteria"/>
</dbReference>
<dbReference type="InterPro" id="IPR010879">
    <property type="entry name" value="DUF1508"/>
</dbReference>
<dbReference type="Proteomes" id="UP000007364">
    <property type="component" value="Unassembled WGS sequence"/>
</dbReference>
<dbReference type="PANTHER" id="PTHR40606:SF1">
    <property type="entry name" value="UPF0339 PROTEIN YEGP"/>
    <property type="match status" value="1"/>
</dbReference>
<comment type="caution">
    <text evidence="2">The sequence shown here is derived from an EMBL/GenBank/DDBJ whole genome shotgun (WGS) entry which is preliminary data.</text>
</comment>
<organism evidence="2 3">
    <name type="scientific">Galbibacter marinus</name>
    <dbReference type="NCBI Taxonomy" id="555500"/>
    <lineage>
        <taxon>Bacteria</taxon>
        <taxon>Pseudomonadati</taxon>
        <taxon>Bacteroidota</taxon>
        <taxon>Flavobacteriia</taxon>
        <taxon>Flavobacteriales</taxon>
        <taxon>Flavobacteriaceae</taxon>
        <taxon>Galbibacter</taxon>
    </lineage>
</organism>
<evidence type="ECO:0000313" key="2">
    <source>
        <dbReference type="EMBL" id="EKF56148.1"/>
    </source>
</evidence>
<dbReference type="PANTHER" id="PTHR40606">
    <property type="match status" value="1"/>
</dbReference>
<keyword evidence="3" id="KW-1185">Reference proteome</keyword>
<feature type="domain" description="DUF1508" evidence="1">
    <location>
        <begin position="13"/>
        <end position="55"/>
    </location>
</feature>
<dbReference type="Pfam" id="PF07411">
    <property type="entry name" value="DUF1508"/>
    <property type="match status" value="2"/>
</dbReference>
<evidence type="ECO:0000259" key="1">
    <source>
        <dbReference type="Pfam" id="PF07411"/>
    </source>
</evidence>
<sequence length="108" mass="12106">MYKIERSNPGNVFNFLLLAEHGHTILKSNAFDSIEAVEKEIESVQVNALNMSRYERKTTPDGKFYFNLKNANGSILGKSQMYSSEAGMENGILAVKTNSNSKQIKLPF</sequence>
<accession>K2P552</accession>
<dbReference type="Gene3D" id="2.30.29.80">
    <property type="match status" value="1"/>
</dbReference>
<gene>
    <name evidence="2" type="ORF">I215_04355</name>
</gene>
<dbReference type="OrthoDB" id="9802792at2"/>
<proteinExistence type="predicted"/>
<name>K2P552_9FLAO</name>
<dbReference type="SUPFAM" id="SSF160113">
    <property type="entry name" value="YegP-like"/>
    <property type="match status" value="2"/>
</dbReference>
<dbReference type="AlphaFoldDB" id="K2P552"/>
<dbReference type="STRING" id="555500.I215_04355"/>
<dbReference type="InterPro" id="IPR036913">
    <property type="entry name" value="YegP-like_sf"/>
</dbReference>
<evidence type="ECO:0000313" key="3">
    <source>
        <dbReference type="Proteomes" id="UP000007364"/>
    </source>
</evidence>
<reference evidence="2 3" key="1">
    <citation type="journal article" date="2012" name="J. Bacteriol.">
        <title>Genome Sequence of Galbibacter marinum Type Strain ck-I2-15.</title>
        <authorList>
            <person name="Lai Q."/>
            <person name="Li C."/>
            <person name="Shao Z."/>
        </authorList>
    </citation>
    <scope>NUCLEOTIDE SEQUENCE [LARGE SCALE GENOMIC DNA]</scope>
    <source>
        <strain evidence="3">ck-I2-15</strain>
    </source>
</reference>
<dbReference type="EMBL" id="AMSG01000003">
    <property type="protein sequence ID" value="EKF56148.1"/>
    <property type="molecule type" value="Genomic_DNA"/>
</dbReference>
<dbReference type="PATRIC" id="fig|555500.3.peg.902"/>
<protein>
    <recommendedName>
        <fullName evidence="1">DUF1508 domain-containing protein</fullName>
    </recommendedName>
</protein>
<feature type="domain" description="DUF1508" evidence="1">
    <location>
        <begin position="61"/>
        <end position="105"/>
    </location>
</feature>
<dbReference type="InterPro" id="IPR051141">
    <property type="entry name" value="UPF0339_domain"/>
</dbReference>